<proteinExistence type="predicted"/>
<dbReference type="EMBL" id="AUXZ01000066">
    <property type="protein sequence ID" value="KZN51761.1"/>
    <property type="molecule type" value="Genomic_DNA"/>
</dbReference>
<protein>
    <submittedName>
        <fullName evidence="1">Uncharacterized protein</fullName>
    </submittedName>
</protein>
<dbReference type="Proteomes" id="UP000076503">
    <property type="component" value="Unassembled WGS sequence"/>
</dbReference>
<dbReference type="PATRIC" id="fig|1365251.3.peg.1604"/>
<reference evidence="1 2" key="1">
    <citation type="submission" date="2013-07" db="EMBL/GenBank/DDBJ databases">
        <title>Comparative Genomic and Metabolomic Analysis of Twelve Strains of Pseudoalteromonas luteoviolacea.</title>
        <authorList>
            <person name="Vynne N.G."/>
            <person name="Mansson M."/>
            <person name="Gram L."/>
        </authorList>
    </citation>
    <scope>NUCLEOTIDE SEQUENCE [LARGE SCALE GENOMIC DNA]</scope>
    <source>
        <strain evidence="1 2">H33</strain>
    </source>
</reference>
<comment type="caution">
    <text evidence="1">The sequence shown here is derived from an EMBL/GenBank/DDBJ whole genome shotgun (WGS) entry which is preliminary data.</text>
</comment>
<gene>
    <name evidence="1" type="ORF">N476_12010</name>
</gene>
<dbReference type="AlphaFoldDB" id="A0A161Y7U3"/>
<organism evidence="1 2">
    <name type="scientific">Pseudoalteromonas luteoviolacea H33</name>
    <dbReference type="NCBI Taxonomy" id="1365251"/>
    <lineage>
        <taxon>Bacteria</taxon>
        <taxon>Pseudomonadati</taxon>
        <taxon>Pseudomonadota</taxon>
        <taxon>Gammaproteobacteria</taxon>
        <taxon>Alteromonadales</taxon>
        <taxon>Pseudoalteromonadaceae</taxon>
        <taxon>Pseudoalteromonas</taxon>
    </lineage>
</organism>
<sequence>MKLIKKSIKSLSNNKAIINDATPHIAGGVNIENQDPVKFRPPYSVLEPECLTHPKFC</sequence>
<evidence type="ECO:0000313" key="1">
    <source>
        <dbReference type="EMBL" id="KZN51761.1"/>
    </source>
</evidence>
<evidence type="ECO:0000313" key="2">
    <source>
        <dbReference type="Proteomes" id="UP000076503"/>
    </source>
</evidence>
<dbReference type="RefSeq" id="WP_155731980.1">
    <property type="nucleotide sequence ID" value="NZ_AUXZ01000066.1"/>
</dbReference>
<accession>A0A161Y7U3</accession>
<name>A0A161Y7U3_9GAMM</name>